<dbReference type="InterPro" id="IPR005225">
    <property type="entry name" value="Small_GTP-bd"/>
</dbReference>
<dbReference type="GO" id="GO:0030488">
    <property type="term" value="P:tRNA methylation"/>
    <property type="evidence" value="ECO:0007669"/>
    <property type="project" value="TreeGrafter"/>
</dbReference>
<proteinExistence type="predicted"/>
<protein>
    <submittedName>
        <fullName evidence="4">GTPase Der</fullName>
    </submittedName>
</protein>
<dbReference type="InterPro" id="IPR040644">
    <property type="entry name" value="HydF_tetramer"/>
</dbReference>
<dbReference type="AlphaFoldDB" id="A0A644VNW8"/>
<dbReference type="GO" id="GO:0005737">
    <property type="term" value="C:cytoplasm"/>
    <property type="evidence" value="ECO:0007669"/>
    <property type="project" value="TreeGrafter"/>
</dbReference>
<dbReference type="GO" id="GO:0002098">
    <property type="term" value="P:tRNA wobble uridine modification"/>
    <property type="evidence" value="ECO:0007669"/>
    <property type="project" value="TreeGrafter"/>
</dbReference>
<evidence type="ECO:0000259" key="2">
    <source>
        <dbReference type="Pfam" id="PF18128"/>
    </source>
</evidence>
<dbReference type="InterPro" id="IPR041606">
    <property type="entry name" value="HydF_dimer"/>
</dbReference>
<dbReference type="NCBIfam" id="TIGR00231">
    <property type="entry name" value="small_GTP"/>
    <property type="match status" value="1"/>
</dbReference>
<organism evidence="4">
    <name type="scientific">bioreactor metagenome</name>
    <dbReference type="NCBI Taxonomy" id="1076179"/>
    <lineage>
        <taxon>unclassified sequences</taxon>
        <taxon>metagenomes</taxon>
        <taxon>ecological metagenomes</taxon>
    </lineage>
</organism>
<dbReference type="InterPro" id="IPR027417">
    <property type="entry name" value="P-loop_NTPase"/>
</dbReference>
<sequence>MNKPKYIGVFGRRNSGKSSIINKLTGEEVAIVSDTPGTTTDPVKKRMEIFGLGPTVLVDTAGIDDEGVLGVKRVEKSRQIIKQIDLALLIYSNNQFEKFEKELAYSFINAGIPFIIIHNQSDIVPMESDIALELTTKFKCDIIEFSCAVLDDKEQKEMVENLISLLVKKLSDSALVKRGMFDYLVNPGDNILLVTPIDSEAPEGRLILPQVNALREILDLGGVATVLQPEQLQSFFSSNKTNVKLVVTDSQAFKRVNEVVPPHIPLTGFSILLAYSKSDFKKYLEGTPVIDKLQSGERVLILESCSHHSSCDDIGRVKIPSLLKMRSGASIEFDVVAGLDQIVKPVTDYALVIQCGGCMVTQRQLRARLKDAIDAGIPVTNYGMALAWCMGIYERAIEPLMTIIKRDQQ</sequence>
<dbReference type="Pfam" id="PF01926">
    <property type="entry name" value="MMR_HSR1"/>
    <property type="match status" value="1"/>
</dbReference>
<reference evidence="4" key="1">
    <citation type="submission" date="2019-08" db="EMBL/GenBank/DDBJ databases">
        <authorList>
            <person name="Kucharzyk K."/>
            <person name="Murdoch R.W."/>
            <person name="Higgins S."/>
            <person name="Loffler F."/>
        </authorList>
    </citation>
    <scope>NUCLEOTIDE SEQUENCE</scope>
</reference>
<dbReference type="InterPro" id="IPR006073">
    <property type="entry name" value="GTP-bd"/>
</dbReference>
<name>A0A644VNW8_9ZZZZ</name>
<dbReference type="Gene3D" id="3.40.50.300">
    <property type="entry name" value="P-loop containing nucleotide triphosphate hydrolases"/>
    <property type="match status" value="1"/>
</dbReference>
<evidence type="ECO:0000259" key="3">
    <source>
        <dbReference type="Pfam" id="PF18133"/>
    </source>
</evidence>
<dbReference type="Pfam" id="PF18128">
    <property type="entry name" value="HydF_dimer"/>
    <property type="match status" value="1"/>
</dbReference>
<dbReference type="CDD" id="cd00880">
    <property type="entry name" value="Era_like"/>
    <property type="match status" value="1"/>
</dbReference>
<evidence type="ECO:0000259" key="1">
    <source>
        <dbReference type="Pfam" id="PF01926"/>
    </source>
</evidence>
<feature type="domain" description="G" evidence="1">
    <location>
        <begin position="7"/>
        <end position="119"/>
    </location>
</feature>
<evidence type="ECO:0000313" key="4">
    <source>
        <dbReference type="EMBL" id="MPL92242.1"/>
    </source>
</evidence>
<dbReference type="Gene3D" id="3.40.50.11410">
    <property type="match status" value="1"/>
</dbReference>
<dbReference type="PANTHER" id="PTHR42714">
    <property type="entry name" value="TRNA MODIFICATION GTPASE GTPBP3"/>
    <property type="match status" value="1"/>
</dbReference>
<dbReference type="Pfam" id="PF18133">
    <property type="entry name" value="HydF_tetramer"/>
    <property type="match status" value="1"/>
</dbReference>
<feature type="domain" description="Hydrogen maturase F dimerization" evidence="2">
    <location>
        <begin position="182"/>
        <end position="277"/>
    </location>
</feature>
<dbReference type="SUPFAM" id="SSF52540">
    <property type="entry name" value="P-loop containing nucleoside triphosphate hydrolases"/>
    <property type="match status" value="1"/>
</dbReference>
<dbReference type="NCBIfam" id="TIGR03918">
    <property type="entry name" value="GTP_HydF"/>
    <property type="match status" value="1"/>
</dbReference>
<gene>
    <name evidence="4" type="primary">der_23</name>
    <name evidence="4" type="ORF">SDC9_38339</name>
</gene>
<dbReference type="GO" id="GO:0005525">
    <property type="term" value="F:GTP binding"/>
    <property type="evidence" value="ECO:0007669"/>
    <property type="project" value="InterPro"/>
</dbReference>
<dbReference type="InterPro" id="IPR023873">
    <property type="entry name" value="FeFe-hyd_GTPase_HydF"/>
</dbReference>
<dbReference type="PANTHER" id="PTHR42714:SF6">
    <property type="entry name" value="TRANSLATION INITIATION FACTOR IF-2"/>
    <property type="match status" value="1"/>
</dbReference>
<comment type="caution">
    <text evidence="4">The sequence shown here is derived from an EMBL/GenBank/DDBJ whole genome shotgun (WGS) entry which is preliminary data.</text>
</comment>
<accession>A0A644VNW8</accession>
<dbReference type="Gene3D" id="3.40.50.11420">
    <property type="match status" value="1"/>
</dbReference>
<feature type="domain" description="Hydrogen maturase F tetramerization" evidence="3">
    <location>
        <begin position="282"/>
        <end position="399"/>
    </location>
</feature>
<dbReference type="EMBL" id="VSSQ01000352">
    <property type="protein sequence ID" value="MPL92242.1"/>
    <property type="molecule type" value="Genomic_DNA"/>
</dbReference>